<dbReference type="EMBL" id="JANAVB010007399">
    <property type="protein sequence ID" value="KAJ6842885.1"/>
    <property type="molecule type" value="Genomic_DNA"/>
</dbReference>
<dbReference type="PANTHER" id="PTHR13382">
    <property type="entry name" value="MITOCHONDRIAL ATP SYNTHASE COUPLING FACTOR B"/>
    <property type="match status" value="1"/>
</dbReference>
<dbReference type="SUPFAM" id="SSF52047">
    <property type="entry name" value="RNI-like"/>
    <property type="match status" value="1"/>
</dbReference>
<reference evidence="2" key="1">
    <citation type="journal article" date="2023" name="GigaByte">
        <title>Genome assembly of the bearded iris, Iris pallida Lam.</title>
        <authorList>
            <person name="Bruccoleri R.E."/>
            <person name="Oakeley E.J."/>
            <person name="Faust A.M.E."/>
            <person name="Altorfer M."/>
            <person name="Dessus-Babus S."/>
            <person name="Burckhardt D."/>
            <person name="Oertli M."/>
            <person name="Naumann U."/>
            <person name="Petersen F."/>
            <person name="Wong J."/>
        </authorList>
    </citation>
    <scope>NUCLEOTIDE SEQUENCE</scope>
    <source>
        <strain evidence="2">GSM-AAB239-AS_SAM_17_03QT</strain>
    </source>
</reference>
<organism evidence="2 3">
    <name type="scientific">Iris pallida</name>
    <name type="common">Sweet iris</name>
    <dbReference type="NCBI Taxonomy" id="29817"/>
    <lineage>
        <taxon>Eukaryota</taxon>
        <taxon>Viridiplantae</taxon>
        <taxon>Streptophyta</taxon>
        <taxon>Embryophyta</taxon>
        <taxon>Tracheophyta</taxon>
        <taxon>Spermatophyta</taxon>
        <taxon>Magnoliopsida</taxon>
        <taxon>Liliopsida</taxon>
        <taxon>Asparagales</taxon>
        <taxon>Iridaceae</taxon>
        <taxon>Iridoideae</taxon>
        <taxon>Irideae</taxon>
        <taxon>Iris</taxon>
    </lineage>
</organism>
<name>A0AAX6HRH1_IRIPA</name>
<evidence type="ECO:0000313" key="3">
    <source>
        <dbReference type="Proteomes" id="UP001140949"/>
    </source>
</evidence>
<reference evidence="2" key="2">
    <citation type="submission" date="2023-04" db="EMBL/GenBank/DDBJ databases">
        <authorList>
            <person name="Bruccoleri R.E."/>
            <person name="Oakeley E.J."/>
            <person name="Faust A.-M."/>
            <person name="Dessus-Babus S."/>
            <person name="Altorfer M."/>
            <person name="Burckhardt D."/>
            <person name="Oertli M."/>
            <person name="Naumann U."/>
            <person name="Petersen F."/>
            <person name="Wong J."/>
        </authorList>
    </citation>
    <scope>NUCLEOTIDE SEQUENCE</scope>
    <source>
        <strain evidence="2">GSM-AAB239-AS_SAM_17_03QT</strain>
        <tissue evidence="2">Leaf</tissue>
    </source>
</reference>
<dbReference type="SUPFAM" id="SSF81383">
    <property type="entry name" value="F-box domain"/>
    <property type="match status" value="1"/>
</dbReference>
<evidence type="ECO:0000256" key="1">
    <source>
        <dbReference type="SAM" id="MobiDB-lite"/>
    </source>
</evidence>
<dbReference type="InterPro" id="IPR036047">
    <property type="entry name" value="F-box-like_dom_sf"/>
</dbReference>
<dbReference type="Proteomes" id="UP001140949">
    <property type="component" value="Unassembled WGS sequence"/>
</dbReference>
<accession>A0AAX6HRH1</accession>
<gene>
    <name evidence="2" type="ORF">M6B38_299070</name>
</gene>
<dbReference type="InterPro" id="IPR050648">
    <property type="entry name" value="F-box_LRR-repeat"/>
</dbReference>
<comment type="caution">
    <text evidence="2">The sequence shown here is derived from an EMBL/GenBank/DDBJ whole genome shotgun (WGS) entry which is preliminary data.</text>
</comment>
<dbReference type="GO" id="GO:0005737">
    <property type="term" value="C:cytoplasm"/>
    <property type="evidence" value="ECO:0007669"/>
    <property type="project" value="TreeGrafter"/>
</dbReference>
<keyword evidence="3" id="KW-1185">Reference proteome</keyword>
<dbReference type="Gene3D" id="3.80.10.10">
    <property type="entry name" value="Ribonuclease Inhibitor"/>
    <property type="match status" value="1"/>
</dbReference>
<dbReference type="InterPro" id="IPR032675">
    <property type="entry name" value="LRR_dom_sf"/>
</dbReference>
<feature type="region of interest" description="Disordered" evidence="1">
    <location>
        <begin position="1"/>
        <end position="28"/>
    </location>
</feature>
<protein>
    <submittedName>
        <fullName evidence="2">F-box protein SKIP14-like</fullName>
    </submittedName>
</protein>
<sequence>MDEEPSASEEAPAAREEEEAASSSSSGHHEGLLFSLRYLGVWDLLAVERVCRSLRFAVQSDSLLWKCIHIDGPPLSERITDEALLRLAQKAQGWLQCLSLVDCSKITDDGLRQVLEISPRLQKLSVSGCRRLSIEGLIHNLKAFESSGLSSGFTGIKQLKLGRLFSLLPEHYEDLRSLLGRNEVGCQPIASKPQFYHCGVSSLACDDDRAIDIEICPECQNLKFVYDCPSESCRAKGLDHCRACDSCIIRCSQCGRCMKDCRYEETFLLDYICRGCLEAQSEDRMEE</sequence>
<evidence type="ECO:0000313" key="2">
    <source>
        <dbReference type="EMBL" id="KAJ6842885.1"/>
    </source>
</evidence>
<dbReference type="PANTHER" id="PTHR13382:SF22">
    <property type="entry name" value="F-BOX PROTEIN SKIP14"/>
    <property type="match status" value="1"/>
</dbReference>
<proteinExistence type="predicted"/>
<dbReference type="AlphaFoldDB" id="A0AAX6HRH1"/>